<proteinExistence type="predicted"/>
<dbReference type="Pfam" id="PF01535">
    <property type="entry name" value="PPR"/>
    <property type="match status" value="1"/>
</dbReference>
<gene>
    <name evidence="3" type="primary">LOC115969164</name>
</gene>
<dbReference type="Gramene" id="QL11p039609:mrna">
    <property type="protein sequence ID" value="QL11p039609:mrna:CDS:1"/>
    <property type="gene ID" value="QL11p039609"/>
</dbReference>
<dbReference type="PANTHER" id="PTHR45613">
    <property type="entry name" value="PENTATRICOPEPTIDE REPEAT-CONTAINING PROTEIN"/>
    <property type="match status" value="1"/>
</dbReference>
<evidence type="ECO:0000256" key="1">
    <source>
        <dbReference type="ARBA" id="ARBA00022737"/>
    </source>
</evidence>
<dbReference type="OrthoDB" id="185373at2759"/>
<feature type="repeat" description="PPR" evidence="2">
    <location>
        <begin position="352"/>
        <end position="386"/>
    </location>
</feature>
<feature type="repeat" description="PPR" evidence="2">
    <location>
        <begin position="317"/>
        <end position="351"/>
    </location>
</feature>
<dbReference type="FunCoup" id="A0A7N2MY50">
    <property type="interactions" value="639"/>
</dbReference>
<dbReference type="Proteomes" id="UP000594261">
    <property type="component" value="Chromosome 11"/>
</dbReference>
<dbReference type="NCBIfam" id="TIGR00756">
    <property type="entry name" value="PPR"/>
    <property type="match status" value="5"/>
</dbReference>
<evidence type="ECO:0000313" key="3">
    <source>
        <dbReference type="EnsemblPlants" id="QL11p039609:mrna:CDS:1"/>
    </source>
</evidence>
<dbReference type="InterPro" id="IPR011990">
    <property type="entry name" value="TPR-like_helical_dom_sf"/>
</dbReference>
<dbReference type="KEGG" id="qlo:115969164"/>
<dbReference type="GeneID" id="115969164"/>
<dbReference type="Pfam" id="PF13041">
    <property type="entry name" value="PPR_2"/>
    <property type="match status" value="3"/>
</dbReference>
<dbReference type="AlphaFoldDB" id="A0A7N2MY50"/>
<dbReference type="EnsemblPlants" id="QL11p039609:mrna">
    <property type="protein sequence ID" value="QL11p039609:mrna:CDS:1"/>
    <property type="gene ID" value="QL11p039609"/>
</dbReference>
<name>A0A7N2MY50_QUELO</name>
<feature type="repeat" description="PPR" evidence="2">
    <location>
        <begin position="423"/>
        <end position="457"/>
    </location>
</feature>
<protein>
    <recommendedName>
        <fullName evidence="5">Pentatricopeptide repeat-containing protein</fullName>
    </recommendedName>
</protein>
<keyword evidence="4" id="KW-1185">Reference proteome</keyword>
<accession>A0A7N2MY50</accession>
<dbReference type="InParanoid" id="A0A7N2MY50"/>
<evidence type="ECO:0008006" key="5">
    <source>
        <dbReference type="Google" id="ProtNLM"/>
    </source>
</evidence>
<sequence length="495" mass="55917">MAIPVLKHLLFSTHKHKPISSLSFSSSSSQPSDQSATLISTVVSILTQQRSKSRWGNLQTLYPNGFHPKQFSQIALQLKNNPHLALRFFLWTQHKSLCHHNLLTYSTTIHILTRARLLTQAHSLIRTAIRIPQQSTTNNNDNLVPKPLKLFQSLVMTYRLCGSAPFVFDLLVKACLEIKKIDSAIEIVRMLRSRGISPKVGTLNDLVYWVLKVRGGCVGYEVYREVFGLEGDGVVGNVKRVYKVWPNVHTFNVLMGGFYQDGMVEKVEMIWNEMVGFDCLPNCYSYSVLMAVYCEEGRMGEAEKLWEEMRVKEVEADVVSYNTMIGGFCKIGEVEKAEELYREMGLNGVESSCATYEHLVNGYCNVGDVDSALLVYKDMCRKGFRPEALTLDVVIGGLCVKGRVYEAVEILRGGVENFGLVPKGKSYETLLKGLCEEGRMEEALKIQAEMVGKGFEPNLEIYGAFIEGYVRQGNEEMVEVLRNEVLDKKMREKEK</sequence>
<feature type="repeat" description="PPR" evidence="2">
    <location>
        <begin position="247"/>
        <end position="281"/>
    </location>
</feature>
<dbReference type="RefSeq" id="XP_030944603.1">
    <property type="nucleotide sequence ID" value="XM_031088743.1"/>
</dbReference>
<dbReference type="InterPro" id="IPR002885">
    <property type="entry name" value="PPR_rpt"/>
</dbReference>
<keyword evidence="1" id="KW-0677">Repeat</keyword>
<reference evidence="3 4" key="1">
    <citation type="journal article" date="2016" name="G3 (Bethesda)">
        <title>First Draft Assembly and Annotation of the Genome of a California Endemic Oak Quercus lobata Nee (Fagaceae).</title>
        <authorList>
            <person name="Sork V.L."/>
            <person name="Fitz-Gibbon S.T."/>
            <person name="Puiu D."/>
            <person name="Crepeau M."/>
            <person name="Gugger P.F."/>
            <person name="Sherman R."/>
            <person name="Stevens K."/>
            <person name="Langley C.H."/>
            <person name="Pellegrini M."/>
            <person name="Salzberg S.L."/>
        </authorList>
    </citation>
    <scope>NUCLEOTIDE SEQUENCE [LARGE SCALE GENOMIC DNA]</scope>
    <source>
        <strain evidence="3 4">cv. SW786</strain>
    </source>
</reference>
<reference evidence="3" key="2">
    <citation type="submission" date="2021-01" db="UniProtKB">
        <authorList>
            <consortium name="EnsemblPlants"/>
        </authorList>
    </citation>
    <scope>IDENTIFICATION</scope>
</reference>
<dbReference type="PROSITE" id="PS51375">
    <property type="entry name" value="PPR"/>
    <property type="match status" value="6"/>
</dbReference>
<feature type="repeat" description="PPR" evidence="2">
    <location>
        <begin position="282"/>
        <end position="316"/>
    </location>
</feature>
<dbReference type="OMA" id="TYRECDS"/>
<evidence type="ECO:0000313" key="4">
    <source>
        <dbReference type="Proteomes" id="UP000594261"/>
    </source>
</evidence>
<evidence type="ECO:0000256" key="2">
    <source>
        <dbReference type="PROSITE-ProRule" id="PRU00708"/>
    </source>
</evidence>
<feature type="repeat" description="PPR" evidence="2">
    <location>
        <begin position="164"/>
        <end position="198"/>
    </location>
</feature>
<organism evidence="3 4">
    <name type="scientific">Quercus lobata</name>
    <name type="common">Valley oak</name>
    <dbReference type="NCBI Taxonomy" id="97700"/>
    <lineage>
        <taxon>Eukaryota</taxon>
        <taxon>Viridiplantae</taxon>
        <taxon>Streptophyta</taxon>
        <taxon>Embryophyta</taxon>
        <taxon>Tracheophyta</taxon>
        <taxon>Spermatophyta</taxon>
        <taxon>Magnoliopsida</taxon>
        <taxon>eudicotyledons</taxon>
        <taxon>Gunneridae</taxon>
        <taxon>Pentapetalae</taxon>
        <taxon>rosids</taxon>
        <taxon>fabids</taxon>
        <taxon>Fagales</taxon>
        <taxon>Fagaceae</taxon>
        <taxon>Quercus</taxon>
    </lineage>
</organism>
<dbReference type="Gene3D" id="1.25.40.10">
    <property type="entry name" value="Tetratricopeptide repeat domain"/>
    <property type="match status" value="4"/>
</dbReference>
<dbReference type="PANTHER" id="PTHR45613:SF9">
    <property type="entry name" value="MITOCHONDRIAL GROUP I INTRON SPLICING FACTOR CCM1"/>
    <property type="match status" value="1"/>
</dbReference>
<dbReference type="EMBL" id="LRBV02000011">
    <property type="status" value="NOT_ANNOTATED_CDS"/>
    <property type="molecule type" value="Genomic_DNA"/>
</dbReference>